<proteinExistence type="predicted"/>
<gene>
    <name evidence="2" type="primary">fluG_1</name>
    <name evidence="2" type="ORF">Hypma_013267</name>
</gene>
<dbReference type="InterPro" id="IPR006680">
    <property type="entry name" value="Amidohydro-rel"/>
</dbReference>
<protein>
    <submittedName>
        <fullName evidence="2">Protein fluG</fullName>
    </submittedName>
</protein>
<reference evidence="2" key="1">
    <citation type="submission" date="2018-04" db="EMBL/GenBank/DDBJ databases">
        <title>Whole genome sequencing of Hypsizygus marmoreus.</title>
        <authorList>
            <person name="Choi I.-G."/>
            <person name="Min B."/>
            <person name="Kim J.-G."/>
            <person name="Kim S."/>
            <person name="Oh Y.-L."/>
            <person name="Kong W.-S."/>
            <person name="Park H."/>
            <person name="Jeong J."/>
            <person name="Song E.-S."/>
        </authorList>
    </citation>
    <scope>NUCLEOTIDE SEQUENCE [LARGE SCALE GENOMIC DNA]</scope>
    <source>
        <strain evidence="2">51987-8</strain>
    </source>
</reference>
<dbReference type="GO" id="GO:0016787">
    <property type="term" value="F:hydrolase activity"/>
    <property type="evidence" value="ECO:0007669"/>
    <property type="project" value="InterPro"/>
</dbReference>
<name>A0A369JGB0_HYPMA</name>
<dbReference type="Pfam" id="PF04909">
    <property type="entry name" value="Amidohydro_2"/>
    <property type="match status" value="1"/>
</dbReference>
<dbReference type="SUPFAM" id="SSF51556">
    <property type="entry name" value="Metallo-dependent hydrolases"/>
    <property type="match status" value="1"/>
</dbReference>
<evidence type="ECO:0000313" key="2">
    <source>
        <dbReference type="EMBL" id="RDB19627.1"/>
    </source>
</evidence>
<dbReference type="PANTHER" id="PTHR43383:SF2">
    <property type="entry name" value="AMIDOHYDROLASE 2 FAMILY PROTEIN"/>
    <property type="match status" value="1"/>
</dbReference>
<feature type="domain" description="Amidohydrolase-related" evidence="1">
    <location>
        <begin position="252"/>
        <end position="386"/>
    </location>
</feature>
<accession>A0A369JGB0</accession>
<dbReference type="AlphaFoldDB" id="A0A369JGB0"/>
<evidence type="ECO:0000313" key="3">
    <source>
        <dbReference type="Proteomes" id="UP000076154"/>
    </source>
</evidence>
<dbReference type="InterPro" id="IPR032466">
    <property type="entry name" value="Metal_Hydrolase"/>
</dbReference>
<evidence type="ECO:0000259" key="1">
    <source>
        <dbReference type="Pfam" id="PF04909"/>
    </source>
</evidence>
<dbReference type="OrthoDB" id="3364440at2759"/>
<dbReference type="EMBL" id="LUEZ02000077">
    <property type="protein sequence ID" value="RDB19627.1"/>
    <property type="molecule type" value="Genomic_DNA"/>
</dbReference>
<organism evidence="2 3">
    <name type="scientific">Hypsizygus marmoreus</name>
    <name type="common">White beech mushroom</name>
    <name type="synonym">Agaricus marmoreus</name>
    <dbReference type="NCBI Taxonomy" id="39966"/>
    <lineage>
        <taxon>Eukaryota</taxon>
        <taxon>Fungi</taxon>
        <taxon>Dikarya</taxon>
        <taxon>Basidiomycota</taxon>
        <taxon>Agaricomycotina</taxon>
        <taxon>Agaricomycetes</taxon>
        <taxon>Agaricomycetidae</taxon>
        <taxon>Agaricales</taxon>
        <taxon>Tricholomatineae</taxon>
        <taxon>Lyophyllaceae</taxon>
        <taxon>Hypsizygus</taxon>
    </lineage>
</organism>
<dbReference type="STRING" id="39966.A0A369JGB0"/>
<dbReference type="InParanoid" id="A0A369JGB0"/>
<comment type="caution">
    <text evidence="2">The sequence shown here is derived from an EMBL/GenBank/DDBJ whole genome shotgun (WGS) entry which is preliminary data.</text>
</comment>
<dbReference type="Gene3D" id="3.20.20.140">
    <property type="entry name" value="Metal-dependent hydrolases"/>
    <property type="match status" value="1"/>
</dbReference>
<keyword evidence="3" id="KW-1185">Reference proteome</keyword>
<dbReference type="Proteomes" id="UP000076154">
    <property type="component" value="Unassembled WGS sequence"/>
</dbReference>
<dbReference type="PANTHER" id="PTHR43383">
    <property type="entry name" value="NODULIN 6"/>
    <property type="match status" value="1"/>
</dbReference>
<sequence length="420" mass="46992">MRSISYPPEPTDLPKLHSAAFTFPAIDNHAHALLRIDNRDSMPFEGLISEAAGDALTKDSVHTLACYRATHQLAELLGLPAGSSWDDVKVKRSELAYLDLCKLCFEPVNIQCILIDDGLGARDIVYDIPWHDHFTRSQSWRVVRIEAVAEEVLEILFKPFDSAPADNLDLVKLLALFVNSLTGKLTTSATDTQVVAYKSVVCYRTGLAVSATSYNNGGDPELLDSFKRVYETYRLHGKLRVEDKALNDYVVCTALDIGGRFGKPVQFHTGLGDNDIDLVLSSPAYLQSIIKTYPDTTFILLHSSYPYTREAGYLTSVYSNVYLDFGEIFPFVSGQGQRSIIRQILELAPTNKILWSTDGHFWPESYYLGTIQARQALYEVLSENVRSQELTEAEAVTIVENALFYNANRAYKLGLKPVQR</sequence>